<evidence type="ECO:0000256" key="11">
    <source>
        <dbReference type="RuleBase" id="RU368076"/>
    </source>
</evidence>
<feature type="binding site" evidence="10">
    <location>
        <position position="130"/>
    </location>
    <ligand>
        <name>Mg(2+)</name>
        <dbReference type="ChEBI" id="CHEBI:18420"/>
        <label>1</label>
        <note>catalytic</note>
    </ligand>
</feature>
<dbReference type="PANTHER" id="PTHR43200:SF6">
    <property type="entry name" value="3'(2'),5'-BISPHOSPHATE NUCLEOTIDASE"/>
    <property type="match status" value="1"/>
</dbReference>
<dbReference type="EC" id="3.1.3.7" evidence="3 11"/>
<dbReference type="GO" id="GO:0046854">
    <property type="term" value="P:phosphatidylinositol phosphate biosynthetic process"/>
    <property type="evidence" value="ECO:0007669"/>
    <property type="project" value="InterPro"/>
</dbReference>
<protein>
    <recommendedName>
        <fullName evidence="3 11">3'(2'),5'-bisphosphate nucleotidase</fullName>
        <ecNumber evidence="3 11">3.1.3.7</ecNumber>
    </recommendedName>
</protein>
<comment type="caution">
    <text evidence="12">The sequence shown here is derived from an EMBL/GenBank/DDBJ whole genome shotgun (WGS) entry which is preliminary data.</text>
</comment>
<dbReference type="InterPro" id="IPR020583">
    <property type="entry name" value="Inositol_monoP_metal-BS"/>
</dbReference>
<sequence length="331" mass="36112">MAFENELKVAINAVRKASALAFRVAESNNISGLQKEDKSPVTVADFGAQAVIISEIHKAFPDDKIVGEEASDELKANPSLANEIMKLTREFAPDDERFKGDDEEVIKRICEAIDLGNYEGSPKGRQWALDPVDGTKGFLRGGQYAVCLALIVDANVKVGVIGCPNLGDKGGLYYAVRHEGGFWFPLRDPNAKRTPLQFRKISDPSEAQFCESVESGHSALGRQSQIAKLMGITKPAIRMDSQAKYCELASGHADVYLRLPIKLSYEEKIWDHAAGSLLITEAGGVITDMYGLPLDFGQGRTLRMNKGVIASNSGLHGRILTILAEYENVRA</sequence>
<dbReference type="PANTHER" id="PTHR43200">
    <property type="entry name" value="PHOSPHATASE"/>
    <property type="match status" value="1"/>
</dbReference>
<dbReference type="Proteomes" id="UP001362899">
    <property type="component" value="Unassembled WGS sequence"/>
</dbReference>
<evidence type="ECO:0000256" key="2">
    <source>
        <dbReference type="ARBA" id="ARBA00009759"/>
    </source>
</evidence>
<dbReference type="Gene3D" id="3.40.190.80">
    <property type="match status" value="1"/>
</dbReference>
<dbReference type="Gene3D" id="3.30.540.10">
    <property type="entry name" value="Fructose-1,6-Bisphosphatase, subunit A, domain 1"/>
    <property type="match status" value="1"/>
</dbReference>
<evidence type="ECO:0000256" key="1">
    <source>
        <dbReference type="ARBA" id="ARBA00001946"/>
    </source>
</evidence>
<comment type="cofactor">
    <cofactor evidence="1 10 11">
        <name>Mg(2+)</name>
        <dbReference type="ChEBI" id="CHEBI:18420"/>
    </cofactor>
</comment>
<feature type="binding site" evidence="10">
    <location>
        <position position="133"/>
    </location>
    <ligand>
        <name>Mg(2+)</name>
        <dbReference type="ChEBI" id="CHEBI:18420"/>
        <label>1</label>
        <note>catalytic</note>
    </ligand>
</feature>
<evidence type="ECO:0000313" key="12">
    <source>
        <dbReference type="EMBL" id="GMM49782.1"/>
    </source>
</evidence>
<evidence type="ECO:0000256" key="3">
    <source>
        <dbReference type="ARBA" id="ARBA00012633"/>
    </source>
</evidence>
<keyword evidence="4 10" id="KW-0479">Metal-binding</keyword>
<dbReference type="PROSITE" id="PS00630">
    <property type="entry name" value="IMP_2"/>
    <property type="match status" value="1"/>
</dbReference>
<comment type="similarity">
    <text evidence="2 11">Belongs to the inositol monophosphatase superfamily.</text>
</comment>
<evidence type="ECO:0000256" key="9">
    <source>
        <dbReference type="ARBA" id="ARBA00044484"/>
    </source>
</evidence>
<dbReference type="FunFam" id="3.40.190.80:FF:000003">
    <property type="entry name" value="PAP-specific phosphatase HAL2-like"/>
    <property type="match status" value="1"/>
</dbReference>
<dbReference type="InterPro" id="IPR020550">
    <property type="entry name" value="Inositol_monophosphatase_CS"/>
</dbReference>
<comment type="catalytic activity">
    <reaction evidence="9">
        <text>3'-phosphoadenylyl sulfate + H2O = adenosine 5'-phosphosulfate + phosphate</text>
        <dbReference type="Rhea" id="RHEA:77639"/>
        <dbReference type="ChEBI" id="CHEBI:15377"/>
        <dbReference type="ChEBI" id="CHEBI:43474"/>
        <dbReference type="ChEBI" id="CHEBI:58243"/>
        <dbReference type="ChEBI" id="CHEBI:58339"/>
        <dbReference type="EC" id="3.1.3.7"/>
    </reaction>
    <physiologicalReaction direction="left-to-right" evidence="9">
        <dbReference type="Rhea" id="RHEA:77640"/>
    </physiologicalReaction>
</comment>
<dbReference type="InterPro" id="IPR006239">
    <property type="entry name" value="DPNP"/>
</dbReference>
<keyword evidence="5 11" id="KW-0378">Hydrolase</keyword>
<dbReference type="AlphaFoldDB" id="A0AAV5RFC4"/>
<evidence type="ECO:0000256" key="6">
    <source>
        <dbReference type="ARBA" id="ARBA00022842"/>
    </source>
</evidence>
<evidence type="ECO:0000313" key="13">
    <source>
        <dbReference type="Proteomes" id="UP001362899"/>
    </source>
</evidence>
<dbReference type="InterPro" id="IPR051090">
    <property type="entry name" value="Inositol_monoP_superfamily"/>
</dbReference>
<evidence type="ECO:0000256" key="5">
    <source>
        <dbReference type="ARBA" id="ARBA00022801"/>
    </source>
</evidence>
<comment type="catalytic activity">
    <reaction evidence="7">
        <text>adenosine 2',5'-bisphosphate + H2O = AMP + phosphate</text>
        <dbReference type="Rhea" id="RHEA:77643"/>
        <dbReference type="ChEBI" id="CHEBI:15377"/>
        <dbReference type="ChEBI" id="CHEBI:43474"/>
        <dbReference type="ChEBI" id="CHEBI:194156"/>
        <dbReference type="ChEBI" id="CHEBI:456215"/>
        <dbReference type="EC" id="3.1.3.7"/>
    </reaction>
    <physiologicalReaction direction="left-to-right" evidence="7">
        <dbReference type="Rhea" id="RHEA:77644"/>
    </physiologicalReaction>
</comment>
<feature type="binding site" evidence="10">
    <location>
        <position position="271"/>
    </location>
    <ligand>
        <name>Mg(2+)</name>
        <dbReference type="ChEBI" id="CHEBI:18420"/>
        <label>1</label>
        <note>catalytic</note>
    </ligand>
</feature>
<dbReference type="NCBIfam" id="TIGR01330">
    <property type="entry name" value="bisphos_HAL2"/>
    <property type="match status" value="1"/>
</dbReference>
<gene>
    <name evidence="12" type="ORF">DASB73_007400</name>
</gene>
<keyword evidence="13" id="KW-1185">Reference proteome</keyword>
<dbReference type="GO" id="GO:0000103">
    <property type="term" value="P:sulfate assimilation"/>
    <property type="evidence" value="ECO:0007669"/>
    <property type="project" value="TreeGrafter"/>
</dbReference>
<dbReference type="EMBL" id="BTGC01000003">
    <property type="protein sequence ID" value="GMM49782.1"/>
    <property type="molecule type" value="Genomic_DNA"/>
</dbReference>
<dbReference type="SUPFAM" id="SSF56655">
    <property type="entry name" value="Carbohydrate phosphatase"/>
    <property type="match status" value="1"/>
</dbReference>
<organism evidence="12 13">
    <name type="scientific">Starmerella bacillaris</name>
    <name type="common">Yeast</name>
    <name type="synonym">Candida zemplinina</name>
    <dbReference type="NCBI Taxonomy" id="1247836"/>
    <lineage>
        <taxon>Eukaryota</taxon>
        <taxon>Fungi</taxon>
        <taxon>Dikarya</taxon>
        <taxon>Ascomycota</taxon>
        <taxon>Saccharomycotina</taxon>
        <taxon>Dipodascomycetes</taxon>
        <taxon>Dipodascales</taxon>
        <taxon>Trichomonascaceae</taxon>
        <taxon>Starmerella</taxon>
    </lineage>
</organism>
<feature type="binding site" evidence="10">
    <location>
        <position position="68"/>
    </location>
    <ligand>
        <name>Mg(2+)</name>
        <dbReference type="ChEBI" id="CHEBI:18420"/>
        <label>1</label>
        <note>catalytic</note>
    </ligand>
</feature>
<evidence type="ECO:0000256" key="8">
    <source>
        <dbReference type="ARBA" id="ARBA00044479"/>
    </source>
</evidence>
<name>A0AAV5RFC4_STABA</name>
<evidence type="ECO:0000256" key="7">
    <source>
        <dbReference type="ARBA" id="ARBA00044466"/>
    </source>
</evidence>
<dbReference type="CDD" id="cd01517">
    <property type="entry name" value="PAP_phosphatase"/>
    <property type="match status" value="1"/>
</dbReference>
<comment type="function">
    <text evidence="11">Converts adenosine 3'-phosphate 5'-phosphosulfate (PAPS) to adenosine 5'-phosphosulfate (APS) and 3'(2')-phosphoadenosine 5'-phosphate (PAP) to AMP.</text>
</comment>
<reference evidence="12 13" key="1">
    <citation type="journal article" date="2023" name="Elife">
        <title>Identification of key yeast species and microbe-microbe interactions impacting larval growth of Drosophila in the wild.</title>
        <authorList>
            <person name="Mure A."/>
            <person name="Sugiura Y."/>
            <person name="Maeda R."/>
            <person name="Honda K."/>
            <person name="Sakurai N."/>
            <person name="Takahashi Y."/>
            <person name="Watada M."/>
            <person name="Katoh T."/>
            <person name="Gotoh A."/>
            <person name="Gotoh Y."/>
            <person name="Taniguchi I."/>
            <person name="Nakamura K."/>
            <person name="Hayashi T."/>
            <person name="Katayama T."/>
            <person name="Uemura T."/>
            <person name="Hattori Y."/>
        </authorList>
    </citation>
    <scope>NUCLEOTIDE SEQUENCE [LARGE SCALE GENOMIC DNA]</scope>
    <source>
        <strain evidence="12 13">SB-73</strain>
    </source>
</reference>
<evidence type="ECO:0000256" key="10">
    <source>
        <dbReference type="PIRSR" id="PIRSR600760-2"/>
    </source>
</evidence>
<comment type="catalytic activity">
    <reaction evidence="8">
        <text>adenosine 3',5'-bisphosphate + H2O = AMP + phosphate</text>
        <dbReference type="Rhea" id="RHEA:10040"/>
        <dbReference type="ChEBI" id="CHEBI:15377"/>
        <dbReference type="ChEBI" id="CHEBI:43474"/>
        <dbReference type="ChEBI" id="CHEBI:58343"/>
        <dbReference type="ChEBI" id="CHEBI:456215"/>
        <dbReference type="EC" id="3.1.3.7"/>
    </reaction>
    <physiologicalReaction direction="left-to-right" evidence="8">
        <dbReference type="Rhea" id="RHEA:10041"/>
    </physiologicalReaction>
</comment>
<dbReference type="InterPro" id="IPR000760">
    <property type="entry name" value="Inositol_monophosphatase-like"/>
</dbReference>
<dbReference type="Pfam" id="PF00459">
    <property type="entry name" value="Inositol_P"/>
    <property type="match status" value="1"/>
</dbReference>
<keyword evidence="6 10" id="KW-0460">Magnesium</keyword>
<dbReference type="PRINTS" id="PR00377">
    <property type="entry name" value="IMPHPHTASES"/>
</dbReference>
<dbReference type="GO" id="GO:0043647">
    <property type="term" value="P:inositol phosphate metabolic process"/>
    <property type="evidence" value="ECO:0007669"/>
    <property type="project" value="UniProtKB-UniRule"/>
</dbReference>
<dbReference type="GO" id="GO:0046872">
    <property type="term" value="F:metal ion binding"/>
    <property type="evidence" value="ECO:0007669"/>
    <property type="project" value="UniProtKB-UniRule"/>
</dbReference>
<dbReference type="GO" id="GO:0008441">
    <property type="term" value="F:3'(2'),5'-bisphosphate nucleotidase activity"/>
    <property type="evidence" value="ECO:0007669"/>
    <property type="project" value="UniProtKB-UniRule"/>
</dbReference>
<proteinExistence type="inferred from homology"/>
<accession>A0AAV5RFC4</accession>
<dbReference type="PROSITE" id="PS00629">
    <property type="entry name" value="IMP_1"/>
    <property type="match status" value="1"/>
</dbReference>
<evidence type="ECO:0000256" key="4">
    <source>
        <dbReference type="ARBA" id="ARBA00022723"/>
    </source>
</evidence>